<dbReference type="InterPro" id="IPR003439">
    <property type="entry name" value="ABC_transporter-like_ATP-bd"/>
</dbReference>
<evidence type="ECO:0000259" key="6">
    <source>
        <dbReference type="PROSITE" id="PS50893"/>
    </source>
</evidence>
<dbReference type="PROSITE" id="PS50929">
    <property type="entry name" value="ABC_TM1F"/>
    <property type="match status" value="1"/>
</dbReference>
<dbReference type="PROSITE" id="PS00211">
    <property type="entry name" value="ABC_TRANSPORTER_1"/>
    <property type="match status" value="1"/>
</dbReference>
<feature type="transmembrane region" description="Helical" evidence="5">
    <location>
        <begin position="154"/>
        <end position="173"/>
    </location>
</feature>
<dbReference type="Pfam" id="PF00664">
    <property type="entry name" value="ABC_membrane"/>
    <property type="match status" value="1"/>
</dbReference>
<feature type="transmembrane region" description="Helical" evidence="5">
    <location>
        <begin position="41"/>
        <end position="59"/>
    </location>
</feature>
<dbReference type="Gene3D" id="1.20.1560.10">
    <property type="entry name" value="ABC transporter type 1, transmembrane domain"/>
    <property type="match status" value="1"/>
</dbReference>
<dbReference type="STRING" id="1035195.HMPREF9997_01129"/>
<evidence type="ECO:0000256" key="4">
    <source>
        <dbReference type="ARBA" id="ARBA00023136"/>
    </source>
</evidence>
<dbReference type="AlphaFoldDB" id="L1MH75"/>
<comment type="subcellular location">
    <subcellularLocation>
        <location evidence="1">Cell membrane</location>
        <topology evidence="1">Multi-pass membrane protein</topology>
    </subcellularLocation>
</comment>
<evidence type="ECO:0000313" key="9">
    <source>
        <dbReference type="Proteomes" id="UP000010445"/>
    </source>
</evidence>
<dbReference type="PANTHER" id="PTHR43394">
    <property type="entry name" value="ATP-DEPENDENT PERMEASE MDL1, MITOCHONDRIAL"/>
    <property type="match status" value="1"/>
</dbReference>
<dbReference type="InterPro" id="IPR017871">
    <property type="entry name" value="ABC_transporter-like_CS"/>
</dbReference>
<dbReference type="GO" id="GO:0005524">
    <property type="term" value="F:ATP binding"/>
    <property type="evidence" value="ECO:0007669"/>
    <property type="project" value="UniProtKB-KW"/>
</dbReference>
<dbReference type="GO" id="GO:0015421">
    <property type="term" value="F:ABC-type oligopeptide transporter activity"/>
    <property type="evidence" value="ECO:0007669"/>
    <property type="project" value="TreeGrafter"/>
</dbReference>
<feature type="domain" description="ABC transmembrane type-1" evidence="7">
    <location>
        <begin position="43"/>
        <end position="303"/>
    </location>
</feature>
<dbReference type="OrthoDB" id="4966664at2"/>
<dbReference type="Pfam" id="PF00005">
    <property type="entry name" value="ABC_tran"/>
    <property type="match status" value="1"/>
</dbReference>
<dbReference type="GO" id="GO:0005886">
    <property type="term" value="C:plasma membrane"/>
    <property type="evidence" value="ECO:0007669"/>
    <property type="project" value="UniProtKB-SubCell"/>
</dbReference>
<dbReference type="GO" id="GO:0016887">
    <property type="term" value="F:ATP hydrolysis activity"/>
    <property type="evidence" value="ECO:0007669"/>
    <property type="project" value="InterPro"/>
</dbReference>
<keyword evidence="3 5" id="KW-1133">Transmembrane helix</keyword>
<feature type="domain" description="ABC transporter" evidence="6">
    <location>
        <begin position="302"/>
        <end position="522"/>
    </location>
</feature>
<accession>L1MH75</accession>
<dbReference type="InterPro" id="IPR036640">
    <property type="entry name" value="ABC1_TM_sf"/>
</dbReference>
<organism evidence="8 9">
    <name type="scientific">Corynebacterium durum F0235</name>
    <dbReference type="NCBI Taxonomy" id="1035195"/>
    <lineage>
        <taxon>Bacteria</taxon>
        <taxon>Bacillati</taxon>
        <taxon>Actinomycetota</taxon>
        <taxon>Actinomycetes</taxon>
        <taxon>Mycobacteriales</taxon>
        <taxon>Corynebacteriaceae</taxon>
        <taxon>Corynebacterium</taxon>
    </lineage>
</organism>
<dbReference type="InterPro" id="IPR039421">
    <property type="entry name" value="Type_1_exporter"/>
</dbReference>
<dbReference type="Gene3D" id="3.40.50.300">
    <property type="entry name" value="P-loop containing nucleotide triphosphate hydrolases"/>
    <property type="match status" value="1"/>
</dbReference>
<dbReference type="PROSITE" id="PS50893">
    <property type="entry name" value="ABC_TRANSPORTER_2"/>
    <property type="match status" value="1"/>
</dbReference>
<feature type="transmembrane region" description="Helical" evidence="5">
    <location>
        <begin position="179"/>
        <end position="198"/>
    </location>
</feature>
<protein>
    <submittedName>
        <fullName evidence="8">ABC transporter, ATP-binding protein</fullName>
    </submittedName>
</protein>
<keyword evidence="2 5" id="KW-0812">Transmembrane</keyword>
<gene>
    <name evidence="8" type="ORF">HMPREF9997_01129</name>
</gene>
<dbReference type="SUPFAM" id="SSF90123">
    <property type="entry name" value="ABC transporter transmembrane region"/>
    <property type="match status" value="1"/>
</dbReference>
<proteinExistence type="predicted"/>
<evidence type="ECO:0000256" key="1">
    <source>
        <dbReference type="ARBA" id="ARBA00004651"/>
    </source>
</evidence>
<evidence type="ECO:0000256" key="5">
    <source>
        <dbReference type="SAM" id="Phobius"/>
    </source>
</evidence>
<dbReference type="EMBL" id="AMEM01000017">
    <property type="protein sequence ID" value="EKX90633.1"/>
    <property type="molecule type" value="Genomic_DNA"/>
</dbReference>
<dbReference type="HOGENOM" id="CLU_000604_84_3_11"/>
<dbReference type="eggNOG" id="COG1132">
    <property type="taxonomic scope" value="Bacteria"/>
</dbReference>
<name>L1MH75_9CORY</name>
<evidence type="ECO:0000256" key="2">
    <source>
        <dbReference type="ARBA" id="ARBA00022692"/>
    </source>
</evidence>
<keyword evidence="8" id="KW-0547">Nucleotide-binding</keyword>
<dbReference type="InterPro" id="IPR011527">
    <property type="entry name" value="ABC1_TM_dom"/>
</dbReference>
<evidence type="ECO:0000313" key="8">
    <source>
        <dbReference type="EMBL" id="EKX90633.1"/>
    </source>
</evidence>
<dbReference type="PANTHER" id="PTHR43394:SF1">
    <property type="entry name" value="ATP-BINDING CASSETTE SUB-FAMILY B MEMBER 10, MITOCHONDRIAL"/>
    <property type="match status" value="1"/>
</dbReference>
<dbReference type="SUPFAM" id="SSF52540">
    <property type="entry name" value="P-loop containing nucleoside triphosphate hydrolases"/>
    <property type="match status" value="1"/>
</dbReference>
<keyword evidence="4 5" id="KW-0472">Membrane</keyword>
<sequence length="522" mass="55512">MPTWSWFAPVTPPEEPDLIPVGSWRSNKQAAWDLLFSFKKVSWLSIALIMVNTIIGSLISRIIGNATQWVFGSGSFGDVLWPMTLVTVLLFATAAGEATADALTELGSARTVHRLRLELTRRLMRAPAVRGLTPGAILNTVDEDSDQLAKLKEILNFPLMMLGFLTGTILVLIPIWWPLAVLMVIGGAATMWASALTARPIGRVSARRREAESQAVALATDFAQGSRVVKGLGAVSASQARFDAAVDCSLELMLTDARVSSLMTFYRQLVPAVFSLIVVGYAGWLTNGGTISTGDFVTVTLLAPPSLTVMGHSLGFLTDSWARGTTAAGRVRTLIDVTADTDDGPEPCGVDTQQAGLVVLSATTSAGREAAQRYTANLNALRPPHAVNVFEGTLADNINPSGDIPDDVVRSALDAASCDDIVHRLGGYGDDGSLPTALIGEAGLNLSGGQRQRIALARALAHDAHVLILDEPTTGLDTVTLDNVAQAVAELRRDRTTFVITTSNAWKSVATTILSDEELLNT</sequence>
<evidence type="ECO:0000259" key="7">
    <source>
        <dbReference type="PROSITE" id="PS50929"/>
    </source>
</evidence>
<comment type="caution">
    <text evidence="8">The sequence shown here is derived from an EMBL/GenBank/DDBJ whole genome shotgun (WGS) entry which is preliminary data.</text>
</comment>
<dbReference type="PATRIC" id="fig|1035195.3.peg.1010"/>
<keyword evidence="8" id="KW-0067">ATP-binding</keyword>
<reference evidence="8 9" key="1">
    <citation type="submission" date="2012-05" db="EMBL/GenBank/DDBJ databases">
        <authorList>
            <person name="Weinstock G."/>
            <person name="Sodergren E."/>
            <person name="Lobos E.A."/>
            <person name="Fulton L."/>
            <person name="Fulton R."/>
            <person name="Courtney L."/>
            <person name="Fronick C."/>
            <person name="O'Laughlin M."/>
            <person name="Godfrey J."/>
            <person name="Wilson R.M."/>
            <person name="Miner T."/>
            <person name="Farmer C."/>
            <person name="Delehaunty K."/>
            <person name="Cordes M."/>
            <person name="Minx P."/>
            <person name="Tomlinson C."/>
            <person name="Chen J."/>
            <person name="Wollam A."/>
            <person name="Pepin K.H."/>
            <person name="Bhonagiri V."/>
            <person name="Zhang X."/>
            <person name="Suruliraj S."/>
            <person name="Warren W."/>
            <person name="Mitreva M."/>
            <person name="Mardis E.R."/>
            <person name="Wilson R.K."/>
        </authorList>
    </citation>
    <scope>NUCLEOTIDE SEQUENCE [LARGE SCALE GENOMIC DNA]</scope>
    <source>
        <strain evidence="8 9">F0235</strain>
    </source>
</reference>
<keyword evidence="9" id="KW-1185">Reference proteome</keyword>
<evidence type="ECO:0000256" key="3">
    <source>
        <dbReference type="ARBA" id="ARBA00022989"/>
    </source>
</evidence>
<dbReference type="Proteomes" id="UP000010445">
    <property type="component" value="Unassembled WGS sequence"/>
</dbReference>
<feature type="transmembrane region" description="Helical" evidence="5">
    <location>
        <begin position="265"/>
        <end position="284"/>
    </location>
</feature>
<dbReference type="InterPro" id="IPR027417">
    <property type="entry name" value="P-loop_NTPase"/>
</dbReference>